<feature type="transmembrane region" description="Helical" evidence="14">
    <location>
        <begin position="30"/>
        <end position="52"/>
    </location>
</feature>
<evidence type="ECO:0000256" key="12">
    <source>
        <dbReference type="ARBA" id="ARBA00023012"/>
    </source>
</evidence>
<evidence type="ECO:0000256" key="1">
    <source>
        <dbReference type="ARBA" id="ARBA00000085"/>
    </source>
</evidence>
<organism evidence="16 17">
    <name type="scientific">Solidesulfovibrio carbinoliphilus subsp. oakridgensis</name>
    <dbReference type="NCBI Taxonomy" id="694327"/>
    <lineage>
        <taxon>Bacteria</taxon>
        <taxon>Pseudomonadati</taxon>
        <taxon>Thermodesulfobacteriota</taxon>
        <taxon>Desulfovibrionia</taxon>
        <taxon>Desulfovibrionales</taxon>
        <taxon>Desulfovibrionaceae</taxon>
        <taxon>Solidesulfovibrio</taxon>
    </lineage>
</organism>
<evidence type="ECO:0000256" key="7">
    <source>
        <dbReference type="ARBA" id="ARBA00022692"/>
    </source>
</evidence>
<dbReference type="eggNOG" id="COG4191">
    <property type="taxonomic scope" value="Bacteria"/>
</dbReference>
<dbReference type="CDD" id="cd00082">
    <property type="entry name" value="HisKA"/>
    <property type="match status" value="1"/>
</dbReference>
<dbReference type="AlphaFoldDB" id="G7Q7B6"/>
<dbReference type="PANTHER" id="PTHR43065:SF46">
    <property type="entry name" value="C4-DICARBOXYLATE TRANSPORT SENSOR PROTEIN DCTB"/>
    <property type="match status" value="1"/>
</dbReference>
<keyword evidence="11 14" id="KW-1133">Transmembrane helix</keyword>
<keyword evidence="8" id="KW-0547">Nucleotide-binding</keyword>
<dbReference type="GO" id="GO:0000155">
    <property type="term" value="F:phosphorelay sensor kinase activity"/>
    <property type="evidence" value="ECO:0007669"/>
    <property type="project" value="InterPro"/>
</dbReference>
<dbReference type="SUPFAM" id="SSF47384">
    <property type="entry name" value="Homodimeric domain of signal transducing histidine kinase"/>
    <property type="match status" value="1"/>
</dbReference>
<dbReference type="InterPro" id="IPR033479">
    <property type="entry name" value="dCache_1"/>
</dbReference>
<dbReference type="Proteomes" id="UP000004662">
    <property type="component" value="Chromosome"/>
</dbReference>
<keyword evidence="7 14" id="KW-0812">Transmembrane</keyword>
<dbReference type="SMART" id="SM00388">
    <property type="entry name" value="HisKA"/>
    <property type="match status" value="1"/>
</dbReference>
<keyword evidence="4" id="KW-1003">Cell membrane</keyword>
<comment type="catalytic activity">
    <reaction evidence="1">
        <text>ATP + protein L-histidine = ADP + protein N-phospho-L-histidine.</text>
        <dbReference type="EC" id="2.7.13.3"/>
    </reaction>
</comment>
<keyword evidence="12" id="KW-0902">Two-component regulatory system</keyword>
<dbReference type="HOGENOM" id="CLU_023166_1_0_7"/>
<evidence type="ECO:0000256" key="10">
    <source>
        <dbReference type="ARBA" id="ARBA00022840"/>
    </source>
</evidence>
<dbReference type="EC" id="2.7.13.3" evidence="3"/>
<reference evidence="17" key="1">
    <citation type="journal article" date="2015" name="Genome Announc.">
        <title>High-Quality Draft Genome Sequence of Desulfovibrio carbinoliphilus FW-101-2B, an Organic Acid-Oxidizing Sulfate-Reducing Bacterium Isolated from Uranium(VI)-Contaminated Groundwater.</title>
        <authorList>
            <person name="Ramsay B.D."/>
            <person name="Hwang C."/>
            <person name="Woo H.L."/>
            <person name="Carroll S.L."/>
            <person name="Lucas S."/>
            <person name="Han J."/>
            <person name="Lapidus A.L."/>
            <person name="Cheng J.F."/>
            <person name="Goodwin L.A."/>
            <person name="Pitluck S."/>
            <person name="Peters L."/>
            <person name="Chertkov O."/>
            <person name="Held B."/>
            <person name="Detter J.C."/>
            <person name="Han C.S."/>
            <person name="Tapia R."/>
            <person name="Land M.L."/>
            <person name="Hauser L.J."/>
            <person name="Kyrpides N.C."/>
            <person name="Ivanova N.N."/>
            <person name="Mikhailova N."/>
            <person name="Pagani I."/>
            <person name="Woyke T."/>
            <person name="Arkin A.P."/>
            <person name="Dehal P."/>
            <person name="Chivian D."/>
            <person name="Criddle C.S."/>
            <person name="Wu W."/>
            <person name="Chakraborty R."/>
            <person name="Hazen T.C."/>
            <person name="Fields M.W."/>
        </authorList>
    </citation>
    <scope>NUCLEOTIDE SEQUENCE [LARGE SCALE GENOMIC DNA]</scope>
    <source>
        <strain evidence="17">FW-101-2B</strain>
    </source>
</reference>
<evidence type="ECO:0000256" key="5">
    <source>
        <dbReference type="ARBA" id="ARBA00022553"/>
    </source>
</evidence>
<dbReference type="Pfam" id="PF02518">
    <property type="entry name" value="HATPase_c"/>
    <property type="match status" value="1"/>
</dbReference>
<evidence type="ECO:0000256" key="4">
    <source>
        <dbReference type="ARBA" id="ARBA00022475"/>
    </source>
</evidence>
<evidence type="ECO:0000256" key="11">
    <source>
        <dbReference type="ARBA" id="ARBA00022989"/>
    </source>
</evidence>
<dbReference type="Pfam" id="PF00512">
    <property type="entry name" value="HisKA"/>
    <property type="match status" value="1"/>
</dbReference>
<dbReference type="InterPro" id="IPR003594">
    <property type="entry name" value="HATPase_dom"/>
</dbReference>
<sequence length="579" mass="63260">MDFLRRLRPEFWDGTAEGGPYRSLFNYRRLWRLSVALLAAVSLTPLCIMTAIDFGVTKRAVTQENLQRTAITTSNTRRTLSYFLDERLAALTFAAREEADTALANPGRLATLLKDLKAAFGGFMDLGVIDESGRQIAYVGPYDLLGIDYSSQEWFKKTLESGFFISDVFLGFRNVPHMVISVRAERPDGGFFVLRATVDTQRINDILASIDLSGSGDAFLVNHDGILQTVSRSHGSVFERLSLPVPAPSGRTEVFATTEAEGGLIIGYAYIERTPLILMVVKRQAELMKPWYAMRLDLVGFLGASMLAILVVILGVATYMVEKIFHADQTRAKTMHQMEHTNRMASIGRLAAGVAHEINNPLAIINEKAGLMQDLIRYGKEPPTPERLSGLVDSILGSVERAGTITKRLLSFARHLEVHIEAVSLQKVAEEVLSFLTKEAEYRRIQVDVEADPAVPAIESDRGKLQQILLNLVNNAFQAMDDGGHLVLRVFAPEPGTVAVSVADNGCGIPAADVKRIFEPFFSTKKKKGGTGLGLSITYGLVQELGGTLAVESVLGHGSTFTVTFPLAKGEARAPIACG</sequence>
<keyword evidence="5" id="KW-0597">Phosphoprotein</keyword>
<dbReference type="SUPFAM" id="SSF55874">
    <property type="entry name" value="ATPase domain of HSP90 chaperone/DNA topoisomerase II/histidine kinase"/>
    <property type="match status" value="1"/>
</dbReference>
<evidence type="ECO:0000259" key="15">
    <source>
        <dbReference type="PROSITE" id="PS50109"/>
    </source>
</evidence>
<dbReference type="Gene3D" id="1.10.287.130">
    <property type="match status" value="1"/>
</dbReference>
<dbReference type="PROSITE" id="PS50109">
    <property type="entry name" value="HIS_KIN"/>
    <property type="match status" value="1"/>
</dbReference>
<dbReference type="GO" id="GO:0005886">
    <property type="term" value="C:plasma membrane"/>
    <property type="evidence" value="ECO:0007669"/>
    <property type="project" value="UniProtKB-SubCell"/>
</dbReference>
<dbReference type="PRINTS" id="PR00344">
    <property type="entry name" value="BCTRLSENSOR"/>
</dbReference>
<evidence type="ECO:0000256" key="9">
    <source>
        <dbReference type="ARBA" id="ARBA00022777"/>
    </source>
</evidence>
<dbReference type="InterPro" id="IPR003661">
    <property type="entry name" value="HisK_dim/P_dom"/>
</dbReference>
<evidence type="ECO:0000256" key="14">
    <source>
        <dbReference type="SAM" id="Phobius"/>
    </source>
</evidence>
<keyword evidence="13 14" id="KW-0472">Membrane</keyword>
<gene>
    <name evidence="16" type="ORF">DFW101_3073</name>
</gene>
<accession>G7Q7B6</accession>
<dbReference type="InterPro" id="IPR004358">
    <property type="entry name" value="Sig_transdc_His_kin-like_C"/>
</dbReference>
<keyword evidence="6" id="KW-0808">Transferase</keyword>
<dbReference type="RefSeq" id="WP_009182425.1">
    <property type="nucleotide sequence ID" value="NZ_CM001368.1"/>
</dbReference>
<dbReference type="CDD" id="cd12914">
    <property type="entry name" value="PDC1_DGC_like"/>
    <property type="match status" value="1"/>
</dbReference>
<dbReference type="Gene3D" id="3.30.450.20">
    <property type="entry name" value="PAS domain"/>
    <property type="match status" value="1"/>
</dbReference>
<dbReference type="OrthoDB" id="9777714at2"/>
<dbReference type="EMBL" id="CM001368">
    <property type="protein sequence ID" value="EHJ49073.1"/>
    <property type="molecule type" value="Genomic_DNA"/>
</dbReference>
<dbReference type="SMART" id="SM00387">
    <property type="entry name" value="HATPase_c"/>
    <property type="match status" value="1"/>
</dbReference>
<keyword evidence="9 16" id="KW-0418">Kinase</keyword>
<dbReference type="GO" id="GO:0005524">
    <property type="term" value="F:ATP binding"/>
    <property type="evidence" value="ECO:0007669"/>
    <property type="project" value="UniProtKB-KW"/>
</dbReference>
<feature type="transmembrane region" description="Helical" evidence="14">
    <location>
        <begin position="298"/>
        <end position="321"/>
    </location>
</feature>
<dbReference type="InterPro" id="IPR005467">
    <property type="entry name" value="His_kinase_dom"/>
</dbReference>
<dbReference type="InterPro" id="IPR036097">
    <property type="entry name" value="HisK_dim/P_sf"/>
</dbReference>
<keyword evidence="17" id="KW-1185">Reference proteome</keyword>
<evidence type="ECO:0000256" key="13">
    <source>
        <dbReference type="ARBA" id="ARBA00023136"/>
    </source>
</evidence>
<evidence type="ECO:0000256" key="2">
    <source>
        <dbReference type="ARBA" id="ARBA00004651"/>
    </source>
</evidence>
<proteinExistence type="predicted"/>
<comment type="subcellular location">
    <subcellularLocation>
        <location evidence="2">Cell membrane</location>
        <topology evidence="2">Multi-pass membrane protein</topology>
    </subcellularLocation>
</comment>
<dbReference type="PANTHER" id="PTHR43065">
    <property type="entry name" value="SENSOR HISTIDINE KINASE"/>
    <property type="match status" value="1"/>
</dbReference>
<name>G7Q7B6_9BACT</name>
<dbReference type="STRING" id="694327.DFW101_3073"/>
<evidence type="ECO:0000313" key="16">
    <source>
        <dbReference type="EMBL" id="EHJ49073.1"/>
    </source>
</evidence>
<dbReference type="Pfam" id="PF02743">
    <property type="entry name" value="dCache_1"/>
    <property type="match status" value="1"/>
</dbReference>
<evidence type="ECO:0000256" key="6">
    <source>
        <dbReference type="ARBA" id="ARBA00022679"/>
    </source>
</evidence>
<feature type="domain" description="Histidine kinase" evidence="15">
    <location>
        <begin position="353"/>
        <end position="569"/>
    </location>
</feature>
<dbReference type="CDD" id="cd18774">
    <property type="entry name" value="PDC2_HK_sensor"/>
    <property type="match status" value="1"/>
</dbReference>
<dbReference type="Gene3D" id="3.30.565.10">
    <property type="entry name" value="Histidine kinase-like ATPase, C-terminal domain"/>
    <property type="match status" value="1"/>
</dbReference>
<protein>
    <recommendedName>
        <fullName evidence="3">histidine kinase</fullName>
        <ecNumber evidence="3">2.7.13.3</ecNumber>
    </recommendedName>
</protein>
<evidence type="ECO:0000313" key="17">
    <source>
        <dbReference type="Proteomes" id="UP000004662"/>
    </source>
</evidence>
<evidence type="ECO:0000256" key="8">
    <source>
        <dbReference type="ARBA" id="ARBA00022741"/>
    </source>
</evidence>
<dbReference type="InterPro" id="IPR036890">
    <property type="entry name" value="HATPase_C_sf"/>
</dbReference>
<keyword evidence="10" id="KW-0067">ATP-binding</keyword>
<evidence type="ECO:0000256" key="3">
    <source>
        <dbReference type="ARBA" id="ARBA00012438"/>
    </source>
</evidence>